<comment type="subcellular location">
    <subcellularLocation>
        <location evidence="1">Nucleus</location>
    </subcellularLocation>
</comment>
<dbReference type="AlphaFoldDB" id="A0A0C3PRV9"/>
<dbReference type="HOGENOM" id="CLU_022337_1_0_1"/>
<dbReference type="SUPFAM" id="SSF57701">
    <property type="entry name" value="Zn2/Cys6 DNA-binding domain"/>
    <property type="match status" value="1"/>
</dbReference>
<evidence type="ECO:0000256" key="3">
    <source>
        <dbReference type="ARBA" id="ARBA00023015"/>
    </source>
</evidence>
<evidence type="ECO:0000256" key="5">
    <source>
        <dbReference type="ARBA" id="ARBA00023242"/>
    </source>
</evidence>
<dbReference type="PROSITE" id="PS00463">
    <property type="entry name" value="ZN2_CY6_FUNGAL_1"/>
    <property type="match status" value="1"/>
</dbReference>
<feature type="domain" description="Zn(2)-C6 fungal-type" evidence="6">
    <location>
        <begin position="15"/>
        <end position="47"/>
    </location>
</feature>
<dbReference type="PANTHER" id="PTHR47338:SF29">
    <property type="entry name" value="ZN(2)-C6 FUNGAL-TYPE DOMAIN-CONTAINING PROTEIN"/>
    <property type="match status" value="1"/>
</dbReference>
<evidence type="ECO:0000256" key="1">
    <source>
        <dbReference type="ARBA" id="ARBA00004123"/>
    </source>
</evidence>
<dbReference type="InterPro" id="IPR036864">
    <property type="entry name" value="Zn2-C6_fun-type_DNA-bd_sf"/>
</dbReference>
<dbReference type="EMBL" id="KN840459">
    <property type="protein sequence ID" value="KIP10063.1"/>
    <property type="molecule type" value="Genomic_DNA"/>
</dbReference>
<evidence type="ECO:0000313" key="8">
    <source>
        <dbReference type="Proteomes" id="UP000053257"/>
    </source>
</evidence>
<dbReference type="Gene3D" id="4.10.240.10">
    <property type="entry name" value="Zn(2)-C6 fungal-type DNA-binding domain"/>
    <property type="match status" value="1"/>
</dbReference>
<dbReference type="Proteomes" id="UP000053257">
    <property type="component" value="Unassembled WGS sequence"/>
</dbReference>
<dbReference type="PROSITE" id="PS50048">
    <property type="entry name" value="ZN2_CY6_FUNGAL_2"/>
    <property type="match status" value="1"/>
</dbReference>
<sequence>MSSDEIPEHLPRGRACQACRMRKMKCDGNPPVCNQCSRFGRPHECVFVPGPAPSNTRMLEHEINRLQARIEELELREPTTRMSPPGTVFPSKWWEHSEPPRHVAQTLIQYFAPHAAKFGFFLDIQRFSETLARQSSSASGPGPRIPTVLRTAAYLWGIHLSRQPDVMAHENVYLDRTIRAIQGAMSTISQRPEIALYVIQAEVLLAYYFFDCNRPLEGQHHSTGAMSLAITCGLHKFEPGRHAADSLLPAPANGAEEAERINAWWQVFILEKCWTTILDTPSVMSECRSSECAIDTPWPCDQGGRYVYGRTIRNFFANVNGDRSSSLLAMYAKAAALYEKAGHVASLRSRNTPDVASKVTALDTSIEAFKSALPGLANTAGAPPGIRHDLLVVHTLAECAAIALHKGYLRHSSTSRTRCINAANTIVRALQTVNSQDFGYVSPILAVTCSNAHEILLSALRSLRGSPTAIVGLPGEDMLKFSIDVLKNTLSLFAANSAWFVKHLTSLREAQASLR</sequence>
<dbReference type="InterPro" id="IPR007219">
    <property type="entry name" value="XnlR_reg_dom"/>
</dbReference>
<dbReference type="Pfam" id="PF00172">
    <property type="entry name" value="Zn_clus"/>
    <property type="match status" value="1"/>
</dbReference>
<dbReference type="GO" id="GO:0008270">
    <property type="term" value="F:zinc ion binding"/>
    <property type="evidence" value="ECO:0007669"/>
    <property type="project" value="InterPro"/>
</dbReference>
<keyword evidence="4" id="KW-0804">Transcription</keyword>
<dbReference type="CDD" id="cd00067">
    <property type="entry name" value="GAL4"/>
    <property type="match status" value="1"/>
</dbReference>
<proteinExistence type="predicted"/>
<gene>
    <name evidence="7" type="ORF">PHLGIDRAFT_115879</name>
</gene>
<dbReference type="InterPro" id="IPR050815">
    <property type="entry name" value="TF_fung"/>
</dbReference>
<dbReference type="STRING" id="745531.A0A0C3PRV9"/>
<dbReference type="PANTHER" id="PTHR47338">
    <property type="entry name" value="ZN(II)2CYS6 TRANSCRIPTION FACTOR (EUROFUNG)-RELATED"/>
    <property type="match status" value="1"/>
</dbReference>
<dbReference type="InterPro" id="IPR001138">
    <property type="entry name" value="Zn2Cys6_DnaBD"/>
</dbReference>
<organism evidence="7 8">
    <name type="scientific">Phlebiopsis gigantea (strain 11061_1 CR5-6)</name>
    <name type="common">White-rot fungus</name>
    <name type="synonym">Peniophora gigantea</name>
    <dbReference type="NCBI Taxonomy" id="745531"/>
    <lineage>
        <taxon>Eukaryota</taxon>
        <taxon>Fungi</taxon>
        <taxon>Dikarya</taxon>
        <taxon>Basidiomycota</taxon>
        <taxon>Agaricomycotina</taxon>
        <taxon>Agaricomycetes</taxon>
        <taxon>Polyporales</taxon>
        <taxon>Phanerochaetaceae</taxon>
        <taxon>Phlebiopsis</taxon>
    </lineage>
</organism>
<dbReference type="GO" id="GO:0006351">
    <property type="term" value="P:DNA-templated transcription"/>
    <property type="evidence" value="ECO:0007669"/>
    <property type="project" value="InterPro"/>
</dbReference>
<evidence type="ECO:0000256" key="2">
    <source>
        <dbReference type="ARBA" id="ARBA00022723"/>
    </source>
</evidence>
<keyword evidence="5" id="KW-0539">Nucleus</keyword>
<evidence type="ECO:0000259" key="6">
    <source>
        <dbReference type="PROSITE" id="PS50048"/>
    </source>
</evidence>
<dbReference type="Pfam" id="PF04082">
    <property type="entry name" value="Fungal_trans"/>
    <property type="match status" value="1"/>
</dbReference>
<dbReference type="OrthoDB" id="2309723at2759"/>
<dbReference type="SMART" id="SM00066">
    <property type="entry name" value="GAL4"/>
    <property type="match status" value="1"/>
</dbReference>
<keyword evidence="3" id="KW-0805">Transcription regulation</keyword>
<keyword evidence="2" id="KW-0479">Metal-binding</keyword>
<dbReference type="GO" id="GO:0003677">
    <property type="term" value="F:DNA binding"/>
    <property type="evidence" value="ECO:0007669"/>
    <property type="project" value="InterPro"/>
</dbReference>
<evidence type="ECO:0000256" key="4">
    <source>
        <dbReference type="ARBA" id="ARBA00023163"/>
    </source>
</evidence>
<evidence type="ECO:0000313" key="7">
    <source>
        <dbReference type="EMBL" id="KIP10063.1"/>
    </source>
</evidence>
<dbReference type="CDD" id="cd12148">
    <property type="entry name" value="fungal_TF_MHR"/>
    <property type="match status" value="1"/>
</dbReference>
<reference evidence="7 8" key="1">
    <citation type="journal article" date="2014" name="PLoS Genet.">
        <title>Analysis of the Phlebiopsis gigantea genome, transcriptome and secretome provides insight into its pioneer colonization strategies of wood.</title>
        <authorList>
            <person name="Hori C."/>
            <person name="Ishida T."/>
            <person name="Igarashi K."/>
            <person name="Samejima M."/>
            <person name="Suzuki H."/>
            <person name="Master E."/>
            <person name="Ferreira P."/>
            <person name="Ruiz-Duenas F.J."/>
            <person name="Held B."/>
            <person name="Canessa P."/>
            <person name="Larrondo L.F."/>
            <person name="Schmoll M."/>
            <person name="Druzhinina I.S."/>
            <person name="Kubicek C.P."/>
            <person name="Gaskell J.A."/>
            <person name="Kersten P."/>
            <person name="St John F."/>
            <person name="Glasner J."/>
            <person name="Sabat G."/>
            <person name="Splinter BonDurant S."/>
            <person name="Syed K."/>
            <person name="Yadav J."/>
            <person name="Mgbeahuruike A.C."/>
            <person name="Kovalchuk A."/>
            <person name="Asiegbu F.O."/>
            <person name="Lackner G."/>
            <person name="Hoffmeister D."/>
            <person name="Rencoret J."/>
            <person name="Gutierrez A."/>
            <person name="Sun H."/>
            <person name="Lindquist E."/>
            <person name="Barry K."/>
            <person name="Riley R."/>
            <person name="Grigoriev I.V."/>
            <person name="Henrissat B."/>
            <person name="Kues U."/>
            <person name="Berka R.M."/>
            <person name="Martinez A.T."/>
            <person name="Covert S.F."/>
            <person name="Blanchette R.A."/>
            <person name="Cullen D."/>
        </authorList>
    </citation>
    <scope>NUCLEOTIDE SEQUENCE [LARGE SCALE GENOMIC DNA]</scope>
    <source>
        <strain evidence="7 8">11061_1 CR5-6</strain>
    </source>
</reference>
<dbReference type="GO" id="GO:0005634">
    <property type="term" value="C:nucleus"/>
    <property type="evidence" value="ECO:0007669"/>
    <property type="project" value="UniProtKB-SubCell"/>
</dbReference>
<keyword evidence="8" id="KW-1185">Reference proteome</keyword>
<dbReference type="GO" id="GO:0000981">
    <property type="term" value="F:DNA-binding transcription factor activity, RNA polymerase II-specific"/>
    <property type="evidence" value="ECO:0007669"/>
    <property type="project" value="InterPro"/>
</dbReference>
<accession>A0A0C3PRV9</accession>
<name>A0A0C3PRV9_PHLG1</name>
<protein>
    <recommendedName>
        <fullName evidence="6">Zn(2)-C6 fungal-type domain-containing protein</fullName>
    </recommendedName>
</protein>